<name>A0A165C0F2_EXIGL</name>
<dbReference type="EMBL" id="KV426381">
    <property type="protein sequence ID" value="KZV81584.1"/>
    <property type="molecule type" value="Genomic_DNA"/>
</dbReference>
<keyword evidence="2" id="KW-1185">Reference proteome</keyword>
<feature type="non-terminal residue" evidence="1">
    <location>
        <position position="59"/>
    </location>
</feature>
<dbReference type="AlphaFoldDB" id="A0A165C0F2"/>
<evidence type="ECO:0000313" key="1">
    <source>
        <dbReference type="EMBL" id="KZV81584.1"/>
    </source>
</evidence>
<dbReference type="InParanoid" id="A0A165C0F2"/>
<sequence length="59" mass="6315">MRPRLLAFAKDVSLGVASQGAVVHCLARASRDDSLACCIVSLAYHRRSPVTVVSRIGFS</sequence>
<gene>
    <name evidence="1" type="ORF">EXIGLDRAFT_779546</name>
</gene>
<organism evidence="1 2">
    <name type="scientific">Exidia glandulosa HHB12029</name>
    <dbReference type="NCBI Taxonomy" id="1314781"/>
    <lineage>
        <taxon>Eukaryota</taxon>
        <taxon>Fungi</taxon>
        <taxon>Dikarya</taxon>
        <taxon>Basidiomycota</taxon>
        <taxon>Agaricomycotina</taxon>
        <taxon>Agaricomycetes</taxon>
        <taxon>Auriculariales</taxon>
        <taxon>Exidiaceae</taxon>
        <taxon>Exidia</taxon>
    </lineage>
</organism>
<accession>A0A165C0F2</accession>
<protein>
    <submittedName>
        <fullName evidence="1">Uncharacterized protein</fullName>
    </submittedName>
</protein>
<reference evidence="1 2" key="1">
    <citation type="journal article" date="2016" name="Mol. Biol. Evol.">
        <title>Comparative Genomics of Early-Diverging Mushroom-Forming Fungi Provides Insights into the Origins of Lignocellulose Decay Capabilities.</title>
        <authorList>
            <person name="Nagy L.G."/>
            <person name="Riley R."/>
            <person name="Tritt A."/>
            <person name="Adam C."/>
            <person name="Daum C."/>
            <person name="Floudas D."/>
            <person name="Sun H."/>
            <person name="Yadav J.S."/>
            <person name="Pangilinan J."/>
            <person name="Larsson K.H."/>
            <person name="Matsuura K."/>
            <person name="Barry K."/>
            <person name="Labutti K."/>
            <person name="Kuo R."/>
            <person name="Ohm R.A."/>
            <person name="Bhattacharya S.S."/>
            <person name="Shirouzu T."/>
            <person name="Yoshinaga Y."/>
            <person name="Martin F.M."/>
            <person name="Grigoriev I.V."/>
            <person name="Hibbett D.S."/>
        </authorList>
    </citation>
    <scope>NUCLEOTIDE SEQUENCE [LARGE SCALE GENOMIC DNA]</scope>
    <source>
        <strain evidence="1 2">HHB12029</strain>
    </source>
</reference>
<proteinExistence type="predicted"/>
<evidence type="ECO:0000313" key="2">
    <source>
        <dbReference type="Proteomes" id="UP000077266"/>
    </source>
</evidence>
<dbReference type="Proteomes" id="UP000077266">
    <property type="component" value="Unassembled WGS sequence"/>
</dbReference>